<name>A0A402CY82_9BACT</name>
<accession>A0A402CY82</accession>
<keyword evidence="2" id="KW-1185">Reference proteome</keyword>
<proteinExistence type="predicted"/>
<reference evidence="1 2" key="1">
    <citation type="journal article" date="2019" name="Int. J. Syst. Evol. Microbiol.">
        <title>Capsulimonas corticalis gen. nov., sp. nov., an aerobic capsulated bacterium, of a novel bacterial order, Capsulimonadales ord. nov., of the class Armatimonadia of the phylum Armatimonadetes.</title>
        <authorList>
            <person name="Li J."/>
            <person name="Kudo C."/>
            <person name="Tonouchi A."/>
        </authorList>
    </citation>
    <scope>NUCLEOTIDE SEQUENCE [LARGE SCALE GENOMIC DNA]</scope>
    <source>
        <strain evidence="1 2">AX-7</strain>
    </source>
</reference>
<dbReference type="OrthoDB" id="9808398at2"/>
<dbReference type="KEGG" id="ccot:CCAX7_34520"/>
<evidence type="ECO:0000313" key="2">
    <source>
        <dbReference type="Proteomes" id="UP000287394"/>
    </source>
</evidence>
<dbReference type="PANTHER" id="PTHR46438:SF2">
    <property type="entry name" value="ALPHA_BETA-HYDROLASES SUPERFAMILY PROTEIN"/>
    <property type="match status" value="1"/>
</dbReference>
<dbReference type="EMBL" id="AP025739">
    <property type="protein sequence ID" value="BDI31401.1"/>
    <property type="molecule type" value="Genomic_DNA"/>
</dbReference>
<dbReference type="InterPro" id="IPR000073">
    <property type="entry name" value="AB_hydrolase_1"/>
</dbReference>
<dbReference type="RefSeq" id="WP_119322316.1">
    <property type="nucleotide sequence ID" value="NZ_AP025739.1"/>
</dbReference>
<organism evidence="1 2">
    <name type="scientific">Capsulimonas corticalis</name>
    <dbReference type="NCBI Taxonomy" id="2219043"/>
    <lineage>
        <taxon>Bacteria</taxon>
        <taxon>Bacillati</taxon>
        <taxon>Armatimonadota</taxon>
        <taxon>Armatimonadia</taxon>
        <taxon>Capsulimonadales</taxon>
        <taxon>Capsulimonadaceae</taxon>
        <taxon>Capsulimonas</taxon>
    </lineage>
</organism>
<dbReference type="Pfam" id="PF12697">
    <property type="entry name" value="Abhydrolase_6"/>
    <property type="match status" value="1"/>
</dbReference>
<gene>
    <name evidence="1" type="ORF">CCAX7_34520</name>
</gene>
<dbReference type="AlphaFoldDB" id="A0A402CY82"/>
<dbReference type="PANTHER" id="PTHR46438">
    <property type="entry name" value="ALPHA/BETA-HYDROLASES SUPERFAMILY PROTEIN"/>
    <property type="match status" value="1"/>
</dbReference>
<dbReference type="Proteomes" id="UP000287394">
    <property type="component" value="Chromosome"/>
</dbReference>
<protein>
    <submittedName>
        <fullName evidence="1">Alpha/beta hydrolase</fullName>
    </submittedName>
</protein>
<sequence length="332" mass="36531">MNKTVQRLLWAGAGVAALAAANSAIFAKAKAQGNPLGGEGRFWPGPYGDLFYARQGKGLPVLLLHGVYEGASSYEWRKNFDSLSEHFNVYALDLLGFGLSDKPRIDYTGQKYIEQIEQFIKEVIKEPCAIVASSLSSAYAVQAAHDLPDLIQNLILVCPTGLRRLSKEPGAKTELAYQLLHAPLIGTTVHNALTSVPSLRYYLMNQTYFDPSYVDDEMIEHYFTVSHQYGSQNAPPAFIGGLLNHSVAAAFPALTQKAIRIVWGREARMTPLSDAEAFLAANARAELSVFDKSGLLPQDEQAQGFNRLVVELLTEDAPRATRTRSKKPQENE</sequence>
<dbReference type="PRINTS" id="PR00111">
    <property type="entry name" value="ABHYDROLASE"/>
</dbReference>
<evidence type="ECO:0000313" key="1">
    <source>
        <dbReference type="EMBL" id="BDI31401.1"/>
    </source>
</evidence>
<dbReference type="GO" id="GO:0016787">
    <property type="term" value="F:hydrolase activity"/>
    <property type="evidence" value="ECO:0007669"/>
    <property type="project" value="UniProtKB-KW"/>
</dbReference>
<dbReference type="Gene3D" id="3.40.50.1820">
    <property type="entry name" value="alpha/beta hydrolase"/>
    <property type="match status" value="1"/>
</dbReference>
<dbReference type="SUPFAM" id="SSF53474">
    <property type="entry name" value="alpha/beta-Hydrolases"/>
    <property type="match status" value="1"/>
</dbReference>
<dbReference type="InterPro" id="IPR029058">
    <property type="entry name" value="AB_hydrolase_fold"/>
</dbReference>
<keyword evidence="1" id="KW-0378">Hydrolase</keyword>